<evidence type="ECO:0000256" key="1">
    <source>
        <dbReference type="ARBA" id="ARBA00004191"/>
    </source>
</evidence>
<keyword evidence="5" id="KW-0964">Secreted</keyword>
<dbReference type="GO" id="GO:0016702">
    <property type="term" value="F:oxidoreductase activity, acting on single donors with incorporation of molecular oxygen, incorporation of two atoms of oxygen"/>
    <property type="evidence" value="ECO:0007669"/>
    <property type="project" value="InterPro"/>
</dbReference>
<name>A0A978VMB6_ZIZJJ</name>
<dbReference type="Pfam" id="PF01095">
    <property type="entry name" value="Pectinesterase"/>
    <property type="match status" value="1"/>
</dbReference>
<dbReference type="SUPFAM" id="SSF48484">
    <property type="entry name" value="Lipoxigenase"/>
    <property type="match status" value="1"/>
</dbReference>
<dbReference type="PANTHER" id="PTHR31321:SF33">
    <property type="entry name" value="PECTINESTERASE 8-RELATED"/>
    <property type="match status" value="1"/>
</dbReference>
<dbReference type="InterPro" id="IPR000070">
    <property type="entry name" value="Pectinesterase_cat"/>
</dbReference>
<dbReference type="PANTHER" id="PTHR31321">
    <property type="entry name" value="ACYL-COA THIOESTER HYDROLASE YBHC-RELATED"/>
    <property type="match status" value="1"/>
</dbReference>
<dbReference type="SUPFAM" id="SSF51126">
    <property type="entry name" value="Pectin lyase-like"/>
    <property type="match status" value="1"/>
</dbReference>
<dbReference type="GO" id="GO:0046872">
    <property type="term" value="F:metal ion binding"/>
    <property type="evidence" value="ECO:0007669"/>
    <property type="project" value="InterPro"/>
</dbReference>
<sequence>MKNKKKKKSLIHGKKFLKRPEVALLQCFPYQNQATSVMAVLDILSNHSQDEEYLGNQLEAIWDEDPVIKAAFEHFNGRGFGGVRAWGFEELFDIQIGGCLCQRGLELLLDTFHVVSKCRCCSIRFTWSLRLKGRTFNSFSVDILASNFIACNLSYQLNSFYFFVFLEEHSCSSPGVEDAQAIALQVYGDKAAFYGCGMHGAQDTLLYRSGRHHVEDCFIQGSIDFIFGDGRSLYQSWHERLLGTFKGFGAATIINGVDDILLSRYYATALPVQHGQKWYHKYRG</sequence>
<dbReference type="AlphaFoldDB" id="A0A978VMB6"/>
<evidence type="ECO:0000256" key="3">
    <source>
        <dbReference type="ARBA" id="ARBA00008891"/>
    </source>
</evidence>
<dbReference type="InterPro" id="IPR033131">
    <property type="entry name" value="Pectinesterase_Asp_AS"/>
</dbReference>
<keyword evidence="7 10" id="KW-0063">Aspartyl esterase</keyword>
<comment type="catalytic activity">
    <reaction evidence="8 10">
        <text>[(1-&gt;4)-alpha-D-galacturonosyl methyl ester](n) + n H2O = [(1-&gt;4)-alpha-D-galacturonosyl](n) + n methanol + n H(+)</text>
        <dbReference type="Rhea" id="RHEA:22380"/>
        <dbReference type="Rhea" id="RHEA-COMP:14570"/>
        <dbReference type="Rhea" id="RHEA-COMP:14573"/>
        <dbReference type="ChEBI" id="CHEBI:15377"/>
        <dbReference type="ChEBI" id="CHEBI:15378"/>
        <dbReference type="ChEBI" id="CHEBI:17790"/>
        <dbReference type="ChEBI" id="CHEBI:140522"/>
        <dbReference type="ChEBI" id="CHEBI:140523"/>
        <dbReference type="EC" id="3.1.1.11"/>
    </reaction>
</comment>
<evidence type="ECO:0000256" key="4">
    <source>
        <dbReference type="ARBA" id="ARBA00013229"/>
    </source>
</evidence>
<protein>
    <recommendedName>
        <fullName evidence="4 10">Pectinesterase</fullName>
        <ecNumber evidence="4 10">3.1.1.11</ecNumber>
    </recommendedName>
</protein>
<dbReference type="PROSITE" id="PS51393">
    <property type="entry name" value="LIPOXYGENASE_3"/>
    <property type="match status" value="1"/>
</dbReference>
<evidence type="ECO:0000256" key="10">
    <source>
        <dbReference type="RuleBase" id="RU000589"/>
    </source>
</evidence>
<dbReference type="InterPro" id="IPR013819">
    <property type="entry name" value="LipOase_C"/>
</dbReference>
<dbReference type="InterPro" id="IPR012334">
    <property type="entry name" value="Pectin_lyas_fold"/>
</dbReference>
<dbReference type="PROSITE" id="PS00503">
    <property type="entry name" value="PECTINESTERASE_2"/>
    <property type="match status" value="1"/>
</dbReference>
<evidence type="ECO:0000256" key="7">
    <source>
        <dbReference type="ARBA" id="ARBA00023085"/>
    </source>
</evidence>
<evidence type="ECO:0000313" key="13">
    <source>
        <dbReference type="Proteomes" id="UP000813462"/>
    </source>
</evidence>
<comment type="similarity">
    <text evidence="3">Belongs to the pectinesterase family.</text>
</comment>
<organism evidence="12 13">
    <name type="scientific">Ziziphus jujuba var. spinosa</name>
    <dbReference type="NCBI Taxonomy" id="714518"/>
    <lineage>
        <taxon>Eukaryota</taxon>
        <taxon>Viridiplantae</taxon>
        <taxon>Streptophyta</taxon>
        <taxon>Embryophyta</taxon>
        <taxon>Tracheophyta</taxon>
        <taxon>Spermatophyta</taxon>
        <taxon>Magnoliopsida</taxon>
        <taxon>eudicotyledons</taxon>
        <taxon>Gunneridae</taxon>
        <taxon>Pentapetalae</taxon>
        <taxon>rosids</taxon>
        <taxon>fabids</taxon>
        <taxon>Rosales</taxon>
        <taxon>Rhamnaceae</taxon>
        <taxon>Paliureae</taxon>
        <taxon>Ziziphus</taxon>
    </lineage>
</organism>
<dbReference type="InterPro" id="IPR036226">
    <property type="entry name" value="LipOase_C_sf"/>
</dbReference>
<evidence type="ECO:0000259" key="11">
    <source>
        <dbReference type="PROSITE" id="PS51393"/>
    </source>
</evidence>
<evidence type="ECO:0000313" key="12">
    <source>
        <dbReference type="EMBL" id="KAH7536691.1"/>
    </source>
</evidence>
<evidence type="ECO:0000256" key="2">
    <source>
        <dbReference type="ARBA" id="ARBA00005184"/>
    </source>
</evidence>
<keyword evidence="5" id="KW-0134">Cell wall</keyword>
<accession>A0A978VMB6</accession>
<evidence type="ECO:0000256" key="5">
    <source>
        <dbReference type="ARBA" id="ARBA00022512"/>
    </source>
</evidence>
<reference evidence="12" key="1">
    <citation type="journal article" date="2021" name="Front. Plant Sci.">
        <title>Chromosome-Scale Genome Assembly for Chinese Sour Jujube and Insights Into Its Genome Evolution and Domestication Signature.</title>
        <authorList>
            <person name="Shen L.-Y."/>
            <person name="Luo H."/>
            <person name="Wang X.-L."/>
            <person name="Wang X.-M."/>
            <person name="Qiu X.-J."/>
            <person name="Liu H."/>
            <person name="Zhou S.-S."/>
            <person name="Jia K.-H."/>
            <person name="Nie S."/>
            <person name="Bao Y.-T."/>
            <person name="Zhang R.-G."/>
            <person name="Yun Q.-Z."/>
            <person name="Chai Y.-H."/>
            <person name="Lu J.-Y."/>
            <person name="Li Y."/>
            <person name="Zhao S.-W."/>
            <person name="Mao J.-F."/>
            <person name="Jia S.-G."/>
            <person name="Mao Y.-M."/>
        </authorList>
    </citation>
    <scope>NUCLEOTIDE SEQUENCE</scope>
    <source>
        <strain evidence="12">AT0</strain>
        <tissue evidence="12">Leaf</tissue>
    </source>
</reference>
<proteinExistence type="inferred from homology"/>
<keyword evidence="6 10" id="KW-0378">Hydrolase</keyword>
<dbReference type="Gene3D" id="1.20.245.10">
    <property type="entry name" value="Lipoxygenase-1, Domain 5"/>
    <property type="match status" value="1"/>
</dbReference>
<dbReference type="Gene3D" id="2.160.20.10">
    <property type="entry name" value="Single-stranded right-handed beta-helix, Pectin lyase-like"/>
    <property type="match status" value="1"/>
</dbReference>
<dbReference type="Proteomes" id="UP000813462">
    <property type="component" value="Unassembled WGS sequence"/>
</dbReference>
<comment type="pathway">
    <text evidence="2 10">Glycan metabolism; pectin degradation; 2-dehydro-3-deoxy-D-gluconate from pectin: step 1/5.</text>
</comment>
<dbReference type="Pfam" id="PF00305">
    <property type="entry name" value="Lipoxygenase"/>
    <property type="match status" value="1"/>
</dbReference>
<dbReference type="EC" id="3.1.1.11" evidence="4 10"/>
<dbReference type="EMBL" id="JAEACU010000003">
    <property type="protein sequence ID" value="KAH7536691.1"/>
    <property type="molecule type" value="Genomic_DNA"/>
</dbReference>
<feature type="domain" description="Lipoxygenase" evidence="11">
    <location>
        <begin position="1"/>
        <end position="78"/>
    </location>
</feature>
<dbReference type="GO" id="GO:0045490">
    <property type="term" value="P:pectin catabolic process"/>
    <property type="evidence" value="ECO:0007669"/>
    <property type="project" value="UniProtKB-UniRule"/>
</dbReference>
<evidence type="ECO:0000256" key="6">
    <source>
        <dbReference type="ARBA" id="ARBA00022801"/>
    </source>
</evidence>
<feature type="active site" evidence="9">
    <location>
        <position position="224"/>
    </location>
</feature>
<gene>
    <name evidence="12" type="ORF">FEM48_Zijuj03G0013300</name>
</gene>
<comment type="caution">
    <text evidence="12">The sequence shown here is derived from an EMBL/GenBank/DDBJ whole genome shotgun (WGS) entry which is preliminary data.</text>
</comment>
<dbReference type="GO" id="GO:0030599">
    <property type="term" value="F:pectinesterase activity"/>
    <property type="evidence" value="ECO:0007669"/>
    <property type="project" value="UniProtKB-UniRule"/>
</dbReference>
<evidence type="ECO:0000256" key="8">
    <source>
        <dbReference type="ARBA" id="ARBA00047928"/>
    </source>
</evidence>
<evidence type="ECO:0000256" key="9">
    <source>
        <dbReference type="PROSITE-ProRule" id="PRU10040"/>
    </source>
</evidence>
<comment type="subcellular location">
    <subcellularLocation>
        <location evidence="1">Secreted</location>
        <location evidence="1">Cell wall</location>
    </subcellularLocation>
</comment>
<dbReference type="InterPro" id="IPR011050">
    <property type="entry name" value="Pectin_lyase_fold/virulence"/>
</dbReference>
<dbReference type="GO" id="GO:0042545">
    <property type="term" value="P:cell wall modification"/>
    <property type="evidence" value="ECO:0007669"/>
    <property type="project" value="UniProtKB-UniRule"/>
</dbReference>